<evidence type="ECO:0000313" key="3">
    <source>
        <dbReference type="Proteomes" id="UP000006334"/>
    </source>
</evidence>
<evidence type="ECO:0000256" key="1">
    <source>
        <dbReference type="HAMAP-Rule" id="MF_00934"/>
    </source>
</evidence>
<keyword evidence="1" id="KW-0489">Methyltransferase</keyword>
<comment type="subunit">
    <text evidence="1">Monomer.</text>
</comment>
<dbReference type="PANTHER" id="PTHR37426">
    <property type="entry name" value="RIBOSOMAL RNA LARGE SUBUNIT METHYLTRANSFERASE J"/>
    <property type="match status" value="1"/>
</dbReference>
<sequence>MLSYRHSFHAGNHADVLKHITQMLIINKLKLKEKPAIYIDTHSGAGLYDLQSAEAQKTKEYLSGVECLQVAHSQHEDIRKYQQLISEFLTQDQYPGSPLIAARTLREQDRLICMELHNTEIDNLRQNLSTTECAASLAIHHRDGYEGLLAFLPPNPARGLVLIDPSYEVSDEYQQVTNTLEKALNKWPIGIYAIWYPLLSSRAAKKAGLSENMLKKISALDCKSVLNVALHVTENDGETGMYGSGMVIINAPWQLDVELESVVPALFSQLVKADLSGKAVVEWLKQAD</sequence>
<accession>K6XT43</accession>
<feature type="binding site" evidence="1">
    <location>
        <position position="115"/>
    </location>
    <ligand>
        <name>S-adenosyl-L-methionine</name>
        <dbReference type="ChEBI" id="CHEBI:59789"/>
    </ligand>
</feature>
<dbReference type="GO" id="GO:0003723">
    <property type="term" value="F:RNA binding"/>
    <property type="evidence" value="ECO:0007669"/>
    <property type="project" value="UniProtKB-UniRule"/>
</dbReference>
<feature type="active site" description="Proton acceptor" evidence="1">
    <location>
        <position position="164"/>
    </location>
</feature>
<dbReference type="HAMAP" id="MF_00934">
    <property type="entry name" value="23SrRNA_methyltr_J"/>
    <property type="match status" value="1"/>
</dbReference>
<dbReference type="EMBL" id="BAEN01000041">
    <property type="protein sequence ID" value="GAC14826.1"/>
    <property type="molecule type" value="Genomic_DNA"/>
</dbReference>
<dbReference type="SUPFAM" id="SSF53335">
    <property type="entry name" value="S-adenosyl-L-methionine-dependent methyltransferases"/>
    <property type="match status" value="1"/>
</dbReference>
<dbReference type="GO" id="GO:0070475">
    <property type="term" value="P:rRNA base methylation"/>
    <property type="evidence" value="ECO:0007669"/>
    <property type="project" value="UniProtKB-UniRule"/>
</dbReference>
<dbReference type="InterPro" id="IPR007473">
    <property type="entry name" value="RlmJ"/>
</dbReference>
<evidence type="ECO:0000313" key="2">
    <source>
        <dbReference type="EMBL" id="GAC14826.1"/>
    </source>
</evidence>
<feature type="binding site" evidence="1">
    <location>
        <position position="42"/>
    </location>
    <ligand>
        <name>S-adenosyl-L-methionine</name>
        <dbReference type="ChEBI" id="CHEBI:59789"/>
    </ligand>
</feature>
<feature type="binding site" evidence="1">
    <location>
        <position position="97"/>
    </location>
    <ligand>
        <name>S-adenosyl-L-methionine</name>
        <dbReference type="ChEBI" id="CHEBI:59789"/>
    </ligand>
</feature>
<keyword evidence="1" id="KW-0694">RNA-binding</keyword>
<gene>
    <name evidence="1" type="primary">rlmJ</name>
    <name evidence="2" type="ORF">GLIP_2198</name>
</gene>
<protein>
    <recommendedName>
        <fullName evidence="1">Ribosomal RNA large subunit methyltransferase J</fullName>
        <ecNumber evidence="1">2.1.1.266</ecNumber>
    </recommendedName>
    <alternativeName>
        <fullName evidence="1">23S rRNA (adenine(2030)-N6)-methyltransferase</fullName>
    </alternativeName>
    <alternativeName>
        <fullName evidence="1">23S rRNA m6A2030 methyltransferase</fullName>
    </alternativeName>
</protein>
<feature type="binding site" evidence="1">
    <location>
        <position position="19"/>
    </location>
    <ligand>
        <name>S-adenosyl-L-methionine</name>
        <dbReference type="ChEBI" id="CHEBI:59789"/>
    </ligand>
</feature>
<dbReference type="RefSeq" id="WP_008844642.1">
    <property type="nucleotide sequence ID" value="NZ_BAEN01000041.1"/>
</dbReference>
<feature type="binding site" evidence="1">
    <location>
        <position position="164"/>
    </location>
    <ligand>
        <name>S-adenosyl-L-methionine</name>
        <dbReference type="ChEBI" id="CHEBI:59789"/>
    </ligand>
</feature>
<comment type="similarity">
    <text evidence="1">Belongs to the RlmJ family.</text>
</comment>
<dbReference type="InterPro" id="IPR029063">
    <property type="entry name" value="SAM-dependent_MTases_sf"/>
</dbReference>
<comment type="catalytic activity">
    <reaction evidence="1">
        <text>adenosine(2030) in 23S rRNA + S-adenosyl-L-methionine = N(6)-methyladenosine(2030) in 23S rRNA + S-adenosyl-L-homocysteine + H(+)</text>
        <dbReference type="Rhea" id="RHEA:43736"/>
        <dbReference type="Rhea" id="RHEA-COMP:10668"/>
        <dbReference type="Rhea" id="RHEA-COMP:10669"/>
        <dbReference type="ChEBI" id="CHEBI:15378"/>
        <dbReference type="ChEBI" id="CHEBI:57856"/>
        <dbReference type="ChEBI" id="CHEBI:59789"/>
        <dbReference type="ChEBI" id="CHEBI:74411"/>
        <dbReference type="ChEBI" id="CHEBI:74449"/>
        <dbReference type="EC" id="2.1.1.266"/>
    </reaction>
</comment>
<keyword evidence="1" id="KW-0808">Transferase</keyword>
<proteinExistence type="inferred from homology"/>
<feature type="site" description="Interaction with substrate rRNA" evidence="1">
    <location>
        <position position="4"/>
    </location>
</feature>
<dbReference type="Pfam" id="PF04378">
    <property type="entry name" value="RsmJ"/>
    <property type="match status" value="1"/>
</dbReference>
<feature type="binding site" evidence="1">
    <location>
        <begin position="143"/>
        <end position="144"/>
    </location>
    <ligand>
        <name>S-adenosyl-L-methionine</name>
        <dbReference type="ChEBI" id="CHEBI:59789"/>
    </ligand>
</feature>
<dbReference type="Proteomes" id="UP000006334">
    <property type="component" value="Unassembled WGS sequence"/>
</dbReference>
<reference evidence="2 3" key="1">
    <citation type="journal article" date="2017" name="Antonie Van Leeuwenhoek">
        <title>Rhizobium rhizosphaerae sp. nov., a novel species isolated from rice rhizosphere.</title>
        <authorList>
            <person name="Zhao J.J."/>
            <person name="Zhang J."/>
            <person name="Zhang R.J."/>
            <person name="Zhang C.W."/>
            <person name="Yin H.Q."/>
            <person name="Zhang X.X."/>
        </authorList>
    </citation>
    <scope>NUCLEOTIDE SEQUENCE [LARGE SCALE GENOMIC DNA]</scope>
    <source>
        <strain evidence="2 3">E3</strain>
    </source>
</reference>
<dbReference type="OrthoDB" id="9791274at2"/>
<dbReference type="GO" id="GO:0036307">
    <property type="term" value="F:23S rRNA (adenine(2030)-N(6))-methyltransferase activity"/>
    <property type="evidence" value="ECO:0007669"/>
    <property type="project" value="UniProtKB-UniRule"/>
</dbReference>
<dbReference type="AlphaFoldDB" id="K6XT43"/>
<dbReference type="PANTHER" id="PTHR37426:SF1">
    <property type="entry name" value="RIBOSOMAL RNA LARGE SUBUNIT METHYLTRANSFERASE J"/>
    <property type="match status" value="1"/>
</dbReference>
<comment type="caution">
    <text evidence="2">The sequence shown here is derived from an EMBL/GenBank/DDBJ whole genome shotgun (WGS) entry which is preliminary data.</text>
</comment>
<name>K6XT43_9ALTE</name>
<dbReference type="eggNOG" id="COG2961">
    <property type="taxonomic scope" value="Bacteria"/>
</dbReference>
<keyword evidence="1" id="KW-0698">rRNA processing</keyword>
<dbReference type="STRING" id="1127673.GLIP_2198"/>
<keyword evidence="1" id="KW-0949">S-adenosyl-L-methionine</keyword>
<keyword evidence="3" id="KW-1185">Reference proteome</keyword>
<dbReference type="Gene3D" id="3.40.50.150">
    <property type="entry name" value="Vaccinia Virus protein VP39"/>
    <property type="match status" value="1"/>
</dbReference>
<dbReference type="EC" id="2.1.1.266" evidence="1"/>
<organism evidence="2 3">
    <name type="scientific">Aliiglaciecola lipolytica E3</name>
    <dbReference type="NCBI Taxonomy" id="1127673"/>
    <lineage>
        <taxon>Bacteria</taxon>
        <taxon>Pseudomonadati</taxon>
        <taxon>Pseudomonadota</taxon>
        <taxon>Gammaproteobacteria</taxon>
        <taxon>Alteromonadales</taxon>
        <taxon>Alteromonadaceae</taxon>
        <taxon>Aliiglaciecola</taxon>
    </lineage>
</organism>
<comment type="function">
    <text evidence="1">Specifically methylates the adenine in position 2030 of 23S rRNA.</text>
</comment>
<dbReference type="GO" id="GO:0005829">
    <property type="term" value="C:cytosol"/>
    <property type="evidence" value="ECO:0007669"/>
    <property type="project" value="TreeGrafter"/>
</dbReference>